<dbReference type="AlphaFoldDB" id="A0A068X0U4"/>
<evidence type="ECO:0000313" key="3">
    <source>
        <dbReference type="WBParaSite" id="EgrG_002043400"/>
    </source>
</evidence>
<name>A0A068X0U4_ECHGR</name>
<reference evidence="1 2" key="1">
    <citation type="journal article" date="2013" name="Nature">
        <title>The genomes of four tapeworm species reveal adaptations to parasitism.</title>
        <authorList>
            <person name="Tsai I.J."/>
            <person name="Zarowiecki M."/>
            <person name="Holroyd N."/>
            <person name="Garciarrubio A."/>
            <person name="Sanchez-Flores A."/>
            <person name="Brooks K.L."/>
            <person name="Tracey A."/>
            <person name="Bobes R.J."/>
            <person name="Fragoso G."/>
            <person name="Sciutto E."/>
            <person name="Aslett M."/>
            <person name="Beasley H."/>
            <person name="Bennett H.M."/>
            <person name="Cai J."/>
            <person name="Camicia F."/>
            <person name="Clark R."/>
            <person name="Cucher M."/>
            <person name="De Silva N."/>
            <person name="Day T.A."/>
            <person name="Deplazes P."/>
            <person name="Estrada K."/>
            <person name="Fernandez C."/>
            <person name="Holland P.W."/>
            <person name="Hou J."/>
            <person name="Hu S."/>
            <person name="Huckvale T."/>
            <person name="Hung S.S."/>
            <person name="Kamenetzky L."/>
            <person name="Keane J.A."/>
            <person name="Kiss F."/>
            <person name="Koziol U."/>
            <person name="Lambert O."/>
            <person name="Liu K."/>
            <person name="Luo X."/>
            <person name="Luo Y."/>
            <person name="Macchiaroli N."/>
            <person name="Nichol S."/>
            <person name="Paps J."/>
            <person name="Parkinson J."/>
            <person name="Pouchkina-Stantcheva N."/>
            <person name="Riddiford N."/>
            <person name="Rosenzvit M."/>
            <person name="Salinas G."/>
            <person name="Wasmuth J.D."/>
            <person name="Zamanian M."/>
            <person name="Zheng Y."/>
            <person name="Cai X."/>
            <person name="Soberon X."/>
            <person name="Olson P.D."/>
            <person name="Laclette J.P."/>
            <person name="Brehm K."/>
            <person name="Berriman M."/>
            <person name="Garciarrubio A."/>
            <person name="Bobes R.J."/>
            <person name="Fragoso G."/>
            <person name="Sanchez-Flores A."/>
            <person name="Estrada K."/>
            <person name="Cevallos M.A."/>
            <person name="Morett E."/>
            <person name="Gonzalez V."/>
            <person name="Portillo T."/>
            <person name="Ochoa-Leyva A."/>
            <person name="Jose M.V."/>
            <person name="Sciutto E."/>
            <person name="Landa A."/>
            <person name="Jimenez L."/>
            <person name="Valdes V."/>
            <person name="Carrero J.C."/>
            <person name="Larralde C."/>
            <person name="Morales-Montor J."/>
            <person name="Limon-Lason J."/>
            <person name="Soberon X."/>
            <person name="Laclette J.P."/>
        </authorList>
    </citation>
    <scope>NUCLEOTIDE SEQUENCE [LARGE SCALE GENOMIC DNA]</scope>
</reference>
<organism evidence="1">
    <name type="scientific">Echinococcus granulosus</name>
    <name type="common">Hydatid tapeworm</name>
    <dbReference type="NCBI Taxonomy" id="6210"/>
    <lineage>
        <taxon>Eukaryota</taxon>
        <taxon>Metazoa</taxon>
        <taxon>Spiralia</taxon>
        <taxon>Lophotrochozoa</taxon>
        <taxon>Platyhelminthes</taxon>
        <taxon>Cestoda</taxon>
        <taxon>Eucestoda</taxon>
        <taxon>Cyclophyllidea</taxon>
        <taxon>Taeniidae</taxon>
        <taxon>Echinococcus</taxon>
        <taxon>Echinococcus granulosus group</taxon>
    </lineage>
</organism>
<reference evidence="3" key="3">
    <citation type="submission" date="2020-10" db="UniProtKB">
        <authorList>
            <consortium name="WormBaseParasite"/>
        </authorList>
    </citation>
    <scope>IDENTIFICATION</scope>
</reference>
<dbReference type="EMBL" id="LK028592">
    <property type="protein sequence ID" value="CDS23593.1"/>
    <property type="molecule type" value="Genomic_DNA"/>
</dbReference>
<protein>
    <submittedName>
        <fullName evidence="1 3">Uncharacterized protein</fullName>
    </submittedName>
</protein>
<proteinExistence type="predicted"/>
<evidence type="ECO:0000313" key="2">
    <source>
        <dbReference type="Proteomes" id="UP000492820"/>
    </source>
</evidence>
<sequence>MVESGAARASEIATDYRLQHQNYTQVVMRNHWTVTERINCPTLWSNFSEARDDQTKFKASLRFPTNA</sequence>
<evidence type="ECO:0000313" key="1">
    <source>
        <dbReference type="EMBL" id="CDS23593.1"/>
    </source>
</evidence>
<accession>A0A068X0U4</accession>
<reference evidence="1" key="2">
    <citation type="submission" date="2014-06" db="EMBL/GenBank/DDBJ databases">
        <authorList>
            <person name="Aslett M."/>
        </authorList>
    </citation>
    <scope>NUCLEOTIDE SEQUENCE</scope>
</reference>
<dbReference type="WBParaSite" id="EgrG_002043400">
    <property type="protein sequence ID" value="EgrG_002043400"/>
    <property type="gene ID" value="EgrG_002043400"/>
</dbReference>
<dbReference type="Proteomes" id="UP000492820">
    <property type="component" value="Unassembled WGS sequence"/>
</dbReference>
<gene>
    <name evidence="1" type="ORF">EgrG_002043400</name>
</gene>